<dbReference type="GO" id="GO:0006508">
    <property type="term" value="P:proteolysis"/>
    <property type="evidence" value="ECO:0007669"/>
    <property type="project" value="UniProtKB-KW"/>
</dbReference>
<comment type="similarity">
    <text evidence="1">Belongs to the peptidase S51 family.</text>
</comment>
<evidence type="ECO:0000256" key="4">
    <source>
        <dbReference type="ARBA" id="ARBA00022825"/>
    </source>
</evidence>
<evidence type="ECO:0000256" key="1">
    <source>
        <dbReference type="ARBA" id="ARBA00006534"/>
    </source>
</evidence>
<gene>
    <name evidence="5" type="ORF">AB986_03940</name>
</gene>
<reference evidence="5" key="1">
    <citation type="submission" date="2015-06" db="EMBL/GenBank/DDBJ databases">
        <authorList>
            <person name="Liu B."/>
            <person name="Wang J."/>
            <person name="Zhu Y."/>
            <person name="Liu G."/>
            <person name="Chen Q."/>
            <person name="Zheng C."/>
            <person name="Che J."/>
            <person name="Ge C."/>
            <person name="Shi H."/>
            <person name="Pan Z."/>
            <person name="Liu X."/>
        </authorList>
    </citation>
    <scope>NUCLEOTIDE SEQUENCE [LARGE SCALE GENOMIC DNA]</scope>
    <source>
        <strain evidence="5">DSM 16346</strain>
    </source>
</reference>
<proteinExistence type="inferred from homology"/>
<sequence>MRQIIALGGGGFSMEPENPLLDRYILNQSEETNPNICFIPTASGDADNYISRFYQFFEKQDCSPSHLSLFKPPTRDLESFILDKDIIYVGGGNTKNLLALWREWGLDRIMKKAYDQGMILAGISAGSICWFEEGVTDSFGDEYLPLKCLGFLNGSNCPHYDGDKDKRLTYHKLISSRNIQPGIATDDGVAVHYIEQEISNIVSSRPNAKAYSVTFDKKVIEKEFPTVFLGSS</sequence>
<dbReference type="Proteomes" id="UP000035996">
    <property type="component" value="Unassembled WGS sequence"/>
</dbReference>
<keyword evidence="4" id="KW-0720">Serine protease</keyword>
<dbReference type="InterPro" id="IPR005320">
    <property type="entry name" value="Peptidase_S51"/>
</dbReference>
<comment type="caution">
    <text evidence="5">The sequence shown here is derived from an EMBL/GenBank/DDBJ whole genome shotgun (WGS) entry which is preliminary data.</text>
</comment>
<dbReference type="PANTHER" id="PTHR20842:SF0">
    <property type="entry name" value="ALPHA-ASPARTYL DIPEPTIDASE"/>
    <property type="match status" value="1"/>
</dbReference>
<protein>
    <submittedName>
        <fullName evidence="5">Peptidase</fullName>
    </submittedName>
</protein>
<dbReference type="PATRIC" id="fig|157733.3.peg.3014"/>
<dbReference type="Gene3D" id="3.40.50.880">
    <property type="match status" value="1"/>
</dbReference>
<evidence type="ECO:0000256" key="2">
    <source>
        <dbReference type="ARBA" id="ARBA00022670"/>
    </source>
</evidence>
<dbReference type="GO" id="GO:0008236">
    <property type="term" value="F:serine-type peptidase activity"/>
    <property type="evidence" value="ECO:0007669"/>
    <property type="project" value="UniProtKB-KW"/>
</dbReference>
<dbReference type="PANTHER" id="PTHR20842">
    <property type="entry name" value="PROTEASE S51 ALPHA-ASPARTYL DIPEPTIDASE"/>
    <property type="match status" value="1"/>
</dbReference>
<keyword evidence="2" id="KW-0645">Protease</keyword>
<keyword evidence="3" id="KW-0378">Hydrolase</keyword>
<dbReference type="EMBL" id="LELK01000001">
    <property type="protein sequence ID" value="KMM38457.1"/>
    <property type="molecule type" value="Genomic_DNA"/>
</dbReference>
<accession>A0A0J6FVR2</accession>
<dbReference type="CDD" id="cd03146">
    <property type="entry name" value="GAT1_Peptidase_E"/>
    <property type="match status" value="1"/>
</dbReference>
<dbReference type="AlphaFoldDB" id="A0A0J6FVR2"/>
<dbReference type="SUPFAM" id="SSF52317">
    <property type="entry name" value="Class I glutamine amidotransferase-like"/>
    <property type="match status" value="1"/>
</dbReference>
<dbReference type="OrthoDB" id="9778515at2"/>
<evidence type="ECO:0000313" key="6">
    <source>
        <dbReference type="Proteomes" id="UP000035996"/>
    </source>
</evidence>
<evidence type="ECO:0000313" key="5">
    <source>
        <dbReference type="EMBL" id="KMM38457.1"/>
    </source>
</evidence>
<evidence type="ECO:0000256" key="3">
    <source>
        <dbReference type="ARBA" id="ARBA00022801"/>
    </source>
</evidence>
<name>A0A0J6FVR2_9BACL</name>
<dbReference type="RefSeq" id="WP_048309570.1">
    <property type="nucleotide sequence ID" value="NZ_CP119526.1"/>
</dbReference>
<dbReference type="InterPro" id="IPR029062">
    <property type="entry name" value="Class_I_gatase-like"/>
</dbReference>
<dbReference type="Pfam" id="PF03575">
    <property type="entry name" value="Peptidase_S51"/>
    <property type="match status" value="1"/>
</dbReference>
<organism evidence="5 6">
    <name type="scientific">Guptibacillus hwajinpoensis</name>
    <dbReference type="NCBI Taxonomy" id="208199"/>
    <lineage>
        <taxon>Bacteria</taxon>
        <taxon>Bacillati</taxon>
        <taxon>Bacillota</taxon>
        <taxon>Bacilli</taxon>
        <taxon>Bacillales</taxon>
        <taxon>Guptibacillaceae</taxon>
        <taxon>Guptibacillus</taxon>
    </lineage>
</organism>
<keyword evidence="6" id="KW-1185">Reference proteome</keyword>
<dbReference type="STRING" id="157733.AB986_03940"/>